<reference evidence="1 2" key="1">
    <citation type="journal article" date="2014" name="Nature">
        <title>The genome of the recently domesticated crop plant sugar beet (Beta vulgaris).</title>
        <authorList>
            <person name="Dohm J.C."/>
            <person name="Minoche A.E."/>
            <person name="Holtgrawe D."/>
            <person name="Capella-Gutierrez S."/>
            <person name="Zakrzewski F."/>
            <person name="Tafer H."/>
            <person name="Rupp O."/>
            <person name="Sorensen T.R."/>
            <person name="Stracke R."/>
            <person name="Reinhardt R."/>
            <person name="Goesmann A."/>
            <person name="Kraft T."/>
            <person name="Schulz B."/>
            <person name="Stadler P.F."/>
            <person name="Schmidt T."/>
            <person name="Gabaldon T."/>
            <person name="Lehrach H."/>
            <person name="Weisshaar B."/>
            <person name="Himmelbauer H."/>
        </authorList>
    </citation>
    <scope>NUCLEOTIDE SEQUENCE [LARGE SCALE GENOMIC DNA]</scope>
    <source>
        <tissue evidence="1">Taproot</tissue>
    </source>
</reference>
<accession>A0A0J8B105</accession>
<gene>
    <name evidence="1" type="ORF">BVRB_029860</name>
</gene>
<dbReference type="Proteomes" id="UP000035740">
    <property type="component" value="Unassembled WGS sequence"/>
</dbReference>
<dbReference type="Gramene" id="KMS93598">
    <property type="protein sequence ID" value="KMS93598"/>
    <property type="gene ID" value="BVRB_029860"/>
</dbReference>
<protein>
    <submittedName>
        <fullName evidence="1">Uncharacterized protein</fullName>
    </submittedName>
</protein>
<dbReference type="EMBL" id="KQ100966">
    <property type="protein sequence ID" value="KMS93598.1"/>
    <property type="molecule type" value="Genomic_DNA"/>
</dbReference>
<evidence type="ECO:0000313" key="1">
    <source>
        <dbReference type="EMBL" id="KMS93598.1"/>
    </source>
</evidence>
<proteinExistence type="predicted"/>
<sequence>MEMSSAQSLEAEILELKNRLNVLEGVLTAATSAGQWQLGSDILHSMDLIRNEISFLTHPRSALPTRRILRYKEDTAKIHCRLFLDTLSNQLKEKFGFNSIYEDASFGDVLYNRRVQASVNGKMT</sequence>
<name>A0A0J8B105_BETVV</name>
<evidence type="ECO:0000313" key="2">
    <source>
        <dbReference type="Proteomes" id="UP000035740"/>
    </source>
</evidence>
<organism evidence="1 2">
    <name type="scientific">Beta vulgaris subsp. vulgaris</name>
    <name type="common">Beet</name>
    <dbReference type="NCBI Taxonomy" id="3555"/>
    <lineage>
        <taxon>Eukaryota</taxon>
        <taxon>Viridiplantae</taxon>
        <taxon>Streptophyta</taxon>
        <taxon>Embryophyta</taxon>
        <taxon>Tracheophyta</taxon>
        <taxon>Spermatophyta</taxon>
        <taxon>Magnoliopsida</taxon>
        <taxon>eudicotyledons</taxon>
        <taxon>Gunneridae</taxon>
        <taxon>Pentapetalae</taxon>
        <taxon>Caryophyllales</taxon>
        <taxon>Chenopodiaceae</taxon>
        <taxon>Betoideae</taxon>
        <taxon>Beta</taxon>
    </lineage>
</organism>
<feature type="non-terminal residue" evidence="1">
    <location>
        <position position="124"/>
    </location>
</feature>
<dbReference type="AlphaFoldDB" id="A0A0J8B105"/>
<keyword evidence="2" id="KW-1185">Reference proteome</keyword>